<feature type="region of interest" description="Disordered" evidence="2">
    <location>
        <begin position="1"/>
        <end position="36"/>
    </location>
</feature>
<feature type="region of interest" description="Disordered" evidence="2">
    <location>
        <begin position="724"/>
        <end position="932"/>
    </location>
</feature>
<feature type="compositionally biased region" description="Low complexity" evidence="2">
    <location>
        <begin position="773"/>
        <end position="786"/>
    </location>
</feature>
<feature type="compositionally biased region" description="Basic and acidic residues" evidence="2">
    <location>
        <begin position="427"/>
        <end position="438"/>
    </location>
</feature>
<feature type="region of interest" description="Disordered" evidence="2">
    <location>
        <begin position="216"/>
        <end position="299"/>
    </location>
</feature>
<protein>
    <submittedName>
        <fullName evidence="3">Uncharacterized protein</fullName>
    </submittedName>
</protein>
<feature type="compositionally biased region" description="Polar residues" evidence="2">
    <location>
        <begin position="1927"/>
        <end position="1938"/>
    </location>
</feature>
<feature type="compositionally biased region" description="Low complexity" evidence="2">
    <location>
        <begin position="264"/>
        <end position="284"/>
    </location>
</feature>
<feature type="region of interest" description="Disordered" evidence="2">
    <location>
        <begin position="1195"/>
        <end position="1220"/>
    </location>
</feature>
<feature type="region of interest" description="Disordered" evidence="2">
    <location>
        <begin position="1549"/>
        <end position="1568"/>
    </location>
</feature>
<dbReference type="Proteomes" id="UP000815325">
    <property type="component" value="Unassembled WGS sequence"/>
</dbReference>
<name>A0ABQ7GUM0_DUNSA</name>
<feature type="compositionally biased region" description="Basic and acidic residues" evidence="2">
    <location>
        <begin position="1909"/>
        <end position="1919"/>
    </location>
</feature>
<organism evidence="3 4">
    <name type="scientific">Dunaliella salina</name>
    <name type="common">Green alga</name>
    <name type="synonym">Protococcus salinus</name>
    <dbReference type="NCBI Taxonomy" id="3046"/>
    <lineage>
        <taxon>Eukaryota</taxon>
        <taxon>Viridiplantae</taxon>
        <taxon>Chlorophyta</taxon>
        <taxon>core chlorophytes</taxon>
        <taxon>Chlorophyceae</taxon>
        <taxon>CS clade</taxon>
        <taxon>Chlamydomonadales</taxon>
        <taxon>Dunaliellaceae</taxon>
        <taxon>Dunaliella</taxon>
    </lineage>
</organism>
<comment type="caution">
    <text evidence="3">The sequence shown here is derived from an EMBL/GenBank/DDBJ whole genome shotgun (WGS) entry which is preliminary data.</text>
</comment>
<feature type="compositionally biased region" description="Basic and acidic residues" evidence="2">
    <location>
        <begin position="1688"/>
        <end position="1697"/>
    </location>
</feature>
<evidence type="ECO:0000256" key="2">
    <source>
        <dbReference type="SAM" id="MobiDB-lite"/>
    </source>
</evidence>
<dbReference type="EMBL" id="MU069583">
    <property type="protein sequence ID" value="KAF5838312.1"/>
    <property type="molecule type" value="Genomic_DNA"/>
</dbReference>
<feature type="compositionally biased region" description="Pro residues" evidence="2">
    <location>
        <begin position="69"/>
        <end position="80"/>
    </location>
</feature>
<feature type="region of interest" description="Disordered" evidence="2">
    <location>
        <begin position="56"/>
        <end position="80"/>
    </location>
</feature>
<feature type="compositionally biased region" description="Basic and acidic residues" evidence="2">
    <location>
        <begin position="1850"/>
        <end position="1868"/>
    </location>
</feature>
<feature type="region of interest" description="Disordered" evidence="2">
    <location>
        <begin position="475"/>
        <end position="575"/>
    </location>
</feature>
<keyword evidence="4" id="KW-1185">Reference proteome</keyword>
<proteinExistence type="predicted"/>
<evidence type="ECO:0000256" key="1">
    <source>
        <dbReference type="SAM" id="Coils"/>
    </source>
</evidence>
<feature type="compositionally biased region" description="Low complexity" evidence="2">
    <location>
        <begin position="550"/>
        <end position="567"/>
    </location>
</feature>
<feature type="compositionally biased region" description="Low complexity" evidence="2">
    <location>
        <begin position="1031"/>
        <end position="1049"/>
    </location>
</feature>
<feature type="region of interest" description="Disordered" evidence="2">
    <location>
        <begin position="375"/>
        <end position="449"/>
    </location>
</feature>
<feature type="compositionally biased region" description="Polar residues" evidence="2">
    <location>
        <begin position="1825"/>
        <end position="1839"/>
    </location>
</feature>
<feature type="compositionally biased region" description="Basic and acidic residues" evidence="2">
    <location>
        <begin position="1050"/>
        <end position="1067"/>
    </location>
</feature>
<keyword evidence="1" id="KW-0175">Coiled coil</keyword>
<feature type="region of interest" description="Disordered" evidence="2">
    <location>
        <begin position="1415"/>
        <end position="1434"/>
    </location>
</feature>
<feature type="compositionally biased region" description="Basic and acidic residues" evidence="2">
    <location>
        <begin position="799"/>
        <end position="817"/>
    </location>
</feature>
<feature type="coiled-coil region" evidence="1">
    <location>
        <begin position="1485"/>
        <end position="1528"/>
    </location>
</feature>
<feature type="compositionally biased region" description="Basic and acidic residues" evidence="2">
    <location>
        <begin position="539"/>
        <end position="549"/>
    </location>
</feature>
<accession>A0ABQ7GUM0</accession>
<gene>
    <name evidence="3" type="ORF">DUNSADRAFT_3044</name>
</gene>
<feature type="region of interest" description="Disordered" evidence="2">
    <location>
        <begin position="593"/>
        <end position="652"/>
    </location>
</feature>
<feature type="coiled-coil region" evidence="1">
    <location>
        <begin position="1316"/>
        <end position="1385"/>
    </location>
</feature>
<feature type="compositionally biased region" description="Low complexity" evidence="2">
    <location>
        <begin position="1784"/>
        <end position="1793"/>
    </location>
</feature>
<feature type="compositionally biased region" description="Low complexity" evidence="2">
    <location>
        <begin position="484"/>
        <end position="493"/>
    </location>
</feature>
<feature type="compositionally biased region" description="Basic and acidic residues" evidence="2">
    <location>
        <begin position="737"/>
        <end position="748"/>
    </location>
</feature>
<evidence type="ECO:0000313" key="4">
    <source>
        <dbReference type="Proteomes" id="UP000815325"/>
    </source>
</evidence>
<feature type="region of interest" description="Disordered" evidence="2">
    <location>
        <begin position="1687"/>
        <end position="1940"/>
    </location>
</feature>
<feature type="compositionally biased region" description="Polar residues" evidence="2">
    <location>
        <begin position="1195"/>
        <end position="1213"/>
    </location>
</feature>
<feature type="region of interest" description="Disordered" evidence="2">
    <location>
        <begin position="126"/>
        <end position="171"/>
    </location>
</feature>
<evidence type="ECO:0000313" key="3">
    <source>
        <dbReference type="EMBL" id="KAF5838312.1"/>
    </source>
</evidence>
<feature type="compositionally biased region" description="Pro residues" evidence="2">
    <location>
        <begin position="763"/>
        <end position="772"/>
    </location>
</feature>
<feature type="region of interest" description="Disordered" evidence="2">
    <location>
        <begin position="1021"/>
        <end position="1079"/>
    </location>
</feature>
<sequence>MSASAVEEGGATPGQGKAAKPPAGQDASKRMHDYLLNQKRRKEDYFLRKYGKVIQPPKEAVEPKERPITLPPLAGPHPGGPSVPIFQAKGPIATFPNNASVVIDKAQQQHGLDRHHKLADIHYRPVAPPAHQTPHLPPLPRSRERSREGSGPGTPVKEPSSLSAQQQQQQHLELLGGSPSAALPLLQQQQLRHAQLQQHLQQQQQRLQQQGVVDSSLLGRMPGEGPHGAMKQDGSAFPGGPHGLHAASPRSQRPQLDPLTLQPSQGRLQPLSRQSSRSRGLSNGEGSAGDMGRPRKTGMRDLEVELSVIKAIRSREEVVDRLRTATLKVDHALGGGSPLVLNLNDPLLKMFFRLVTQLRHRTLDTIEAIGAWHRRTDRDDGTPHSRAGSLAPLKKERSAWEGGASEGPSAPESPHNSKPLKHAHHQHQQEGDGREHGGVEGSQTGAAPKGVGFEVEGQVLLKEDAPQLQAGMPESDALDEEAVQQQQQQQQQQHAAQKGQLVDQLEGQHIAEDEGKDAGGVGEPEEQLHMQSSGLTADFFEREEQERLLQEQAAAAAAAEAAQQQQRLQEEWQQRDLADQRARQLLLEEEEREAARLREEEEQQRFKQAEEEEEERVRMEVEEHRRRHELSLEAQRRQLAERQKQQEERERQQAMLVAKLSAAQYARPGHPDADLETADEGVVLDSLLDAMVSSLEEPYSLQVPPGGFTYQGWVLDRQLSAKIRETGPSSPTPAERSQMREQLAKQHEQGLPAPLEIPSPLQQAPPSPPSPQHPSQSPQALQPSSHVASPITSPQHFRSHADHDVRITEGEGIHAEEIVSPARSEGKHAKGDMDAKEEHISAEDSGMSVEAGHAPPDPQPSFGVHPSTEPPTPHLTPHAIPSPALEMEPGTQFEVYQGEDAGGVKKDGEAALEQPVPVDQADLHSTGKRQPAGIDYEHHSIDQVASHQPVPVDQADLHSPSEQQPVGLDFEQQGIDQVATQPPVPVDQADLHLSGEQQPVGADYEQHDIDQVVSELVQDVDAGGGGEADVQESGAQDEQHQQQDNGQGSEAHEGGQESRGSGDRNGGEDGEEFDGSRSGEVEIKFCEDTRPVHQLNAAKQQHADLRKLLNAKAVAIHPVLLGVGGTIYTEHTLKQFKQLGLDHQLATKLAQQLHAHSVQYAHKLVTTRRAIENKNTSHSQVPVILMVTATRTRSNASSRGCRTSAVTWSQMSGGSSGGPALEQQVHDMEAMLLRQQQQQHRSDATRAMHLSALEKQLDELQTCVAKINGVPSNSGVPNISGTQLTLLRKQVGDLEDLLTQQQQAQRLSQQEVTTDLSSLGRQVKDLEQSQVQQQQQIKRSQDVAAVVEKQVKEAMLQQQAANSNIQSCSRQMATLEEHIKHLESVQKQALLQFSSAAVDNSSQLMSIERRLEELGAGGDSRTRGSTSEHSVLSREHRIGELLKEGRPVSEPPPYISCTDLDLKDLKEVTRRLQSQQTILSRQDALSEAAQRLATLERDQDVLKNTFVKASAMKELENYLLERLNMQDEPMKKLTKTVDALVAAAQRHGPMHNLPTEGEDTPVPLSPARSERSLPVAAVLRNYVTFDALVEKLEKYAPISMVEKVSERARANDEVLFIALKEVDSKCQEHYKKVYEKTRNNDELVLTQAEESAVDRAIRNARDAEPLILETGLQEDWMGLLGGGGATAVKRDASDPLRRSTGSSSAGGMRKLQIEPPSQPMEEHGVKDSPSQMHRQFTPGGSPYFKKPSLSMVDTPRSMRKSSPGFFSGRLDRAHESEYEEDSGPPSTSSTPATENHEGGGDSPLGQAGLHKSSLGGPISAPQVPLTLSPTECINPTGGRNSHHRGALLQRVHERQTASAYHPREDKKPSPKSPSTSPSAIQQLHCMGAPGSEQDSRVHSAPTNLVGTLETHKSHLEPKDPKKRSSQRRLQSTSVNTLGEQWERRSLTRRPACLNPLTAACQGNLHA</sequence>
<feature type="compositionally biased region" description="Basic and acidic residues" evidence="2">
    <location>
        <begin position="824"/>
        <end position="842"/>
    </location>
</feature>
<reference evidence="3" key="1">
    <citation type="submission" date="2017-08" db="EMBL/GenBank/DDBJ databases">
        <authorList>
            <person name="Polle J.E."/>
            <person name="Barry K."/>
            <person name="Cushman J."/>
            <person name="Schmutz J."/>
            <person name="Tran D."/>
            <person name="Hathwaick L.T."/>
            <person name="Yim W.C."/>
            <person name="Jenkins J."/>
            <person name="Mckie-Krisberg Z.M."/>
            <person name="Prochnik S."/>
            <person name="Lindquist E."/>
            <person name="Dockter R.B."/>
            <person name="Adam C."/>
            <person name="Molina H."/>
            <person name="Bunkerborg J."/>
            <person name="Jin E."/>
            <person name="Buchheim M."/>
            <person name="Magnuson J."/>
        </authorList>
    </citation>
    <scope>NUCLEOTIDE SEQUENCE</scope>
    <source>
        <strain evidence="3">CCAP 19/18</strain>
    </source>
</reference>